<evidence type="ECO:0000313" key="5">
    <source>
        <dbReference type="EMBL" id="MBW8725559.1"/>
    </source>
</evidence>
<gene>
    <name evidence="5" type="ORF">JF625_10440</name>
</gene>
<feature type="region of interest" description="Disordered" evidence="2">
    <location>
        <begin position="163"/>
        <end position="197"/>
    </location>
</feature>
<name>A0A952KKD0_9PROT</name>
<dbReference type="Pfam" id="PF17482">
    <property type="entry name" value="Phage_sheath_1C"/>
    <property type="match status" value="1"/>
</dbReference>
<organism evidence="5 6">
    <name type="scientific">Inquilinus limosus</name>
    <dbReference type="NCBI Taxonomy" id="171674"/>
    <lineage>
        <taxon>Bacteria</taxon>
        <taxon>Pseudomonadati</taxon>
        <taxon>Pseudomonadota</taxon>
        <taxon>Alphaproteobacteria</taxon>
        <taxon>Rhodospirillales</taxon>
        <taxon>Rhodospirillaceae</taxon>
        <taxon>Inquilinus</taxon>
    </lineage>
</organism>
<dbReference type="Gene3D" id="3.40.50.11780">
    <property type="match status" value="1"/>
</dbReference>
<evidence type="ECO:0000313" key="6">
    <source>
        <dbReference type="Proteomes" id="UP000700706"/>
    </source>
</evidence>
<dbReference type="InterPro" id="IPR052042">
    <property type="entry name" value="Tail_sheath_structural"/>
</dbReference>
<sequence>MPYLSPGVYVEEIDSGPRPIEAVGTSTAAFVGAAPNPGAHPGEAVAINNWSQFLREFCRDGDASTDLANAVQGFFLNGGSRCYVVNVKKDDPIAGKGQGLDVLAPIDEIAIIAAPGRTDAVSHAALLDAAELAKDRVAILDGPAQVDDVEVLTRVAEVGGASAPSAAAADAGDGGGGKKPAAAPRGQRPGMRPRQSDGGFGAFYFPWLRVRDALDPSKIVPAAPSGYMAGLYARTDAERGVHKAPANLSIRGAVGVTQTLSRAEQDVLNPAGVNCIRFFTREGVRVWGARTLADSASNWRYLNVRRLFCMIEESIANATRWVVFEPNDRPLWKDIERDVSRFLTLLYRQGALTGASPEEAFFVKCDAETNPPEVVDAGQVVTLIGVAPSKPAEFVVFRIGQSQAGTSVDAA</sequence>
<comment type="caution">
    <text evidence="5">The sequence shown here is derived from an EMBL/GenBank/DDBJ whole genome shotgun (WGS) entry which is preliminary data.</text>
</comment>
<dbReference type="Proteomes" id="UP000700706">
    <property type="component" value="Unassembled WGS sequence"/>
</dbReference>
<dbReference type="EMBL" id="JAEKLZ010000176">
    <property type="protein sequence ID" value="MBW8725559.1"/>
    <property type="molecule type" value="Genomic_DNA"/>
</dbReference>
<proteinExistence type="inferred from homology"/>
<feature type="compositionally biased region" description="Low complexity" evidence="2">
    <location>
        <begin position="179"/>
        <end position="193"/>
    </location>
</feature>
<evidence type="ECO:0000259" key="3">
    <source>
        <dbReference type="Pfam" id="PF04984"/>
    </source>
</evidence>
<feature type="domain" description="Tail sheath protein C-terminal" evidence="4">
    <location>
        <begin position="295"/>
        <end position="399"/>
    </location>
</feature>
<dbReference type="PANTHER" id="PTHR35861">
    <property type="match status" value="1"/>
</dbReference>
<dbReference type="Pfam" id="PF04984">
    <property type="entry name" value="Phage_sheath_1"/>
    <property type="match status" value="1"/>
</dbReference>
<reference evidence="5" key="1">
    <citation type="submission" date="2020-06" db="EMBL/GenBank/DDBJ databases">
        <title>Stable isotope informed genome-resolved metagenomics uncovers potential trophic interactions in rhizosphere soil.</title>
        <authorList>
            <person name="Starr E.P."/>
            <person name="Shi S."/>
            <person name="Blazewicz S.J."/>
            <person name="Koch B.J."/>
            <person name="Probst A.J."/>
            <person name="Hungate B.A."/>
            <person name="Pett-Ridge J."/>
            <person name="Firestone M.K."/>
            <person name="Banfield J.F."/>
        </authorList>
    </citation>
    <scope>NUCLEOTIDE SEQUENCE</scope>
    <source>
        <strain evidence="5">YM_69_17</strain>
    </source>
</reference>
<dbReference type="AlphaFoldDB" id="A0A952KKD0"/>
<comment type="similarity">
    <text evidence="1">Belongs to the myoviridae tail sheath protein family.</text>
</comment>
<evidence type="ECO:0000256" key="2">
    <source>
        <dbReference type="SAM" id="MobiDB-lite"/>
    </source>
</evidence>
<dbReference type="InterPro" id="IPR035089">
    <property type="entry name" value="Phage_sheath_subtilisin"/>
</dbReference>
<dbReference type="PANTHER" id="PTHR35861:SF1">
    <property type="entry name" value="PHAGE TAIL SHEATH PROTEIN"/>
    <property type="match status" value="1"/>
</dbReference>
<feature type="domain" description="Tail sheath protein subtilisin-like" evidence="3">
    <location>
        <begin position="213"/>
        <end position="292"/>
    </location>
</feature>
<evidence type="ECO:0000259" key="4">
    <source>
        <dbReference type="Pfam" id="PF17482"/>
    </source>
</evidence>
<accession>A0A952KKD0</accession>
<evidence type="ECO:0000256" key="1">
    <source>
        <dbReference type="ARBA" id="ARBA00008005"/>
    </source>
</evidence>
<protein>
    <submittedName>
        <fullName evidence="5">Phage tail sheath family protein</fullName>
    </submittedName>
</protein>
<dbReference type="InterPro" id="IPR020287">
    <property type="entry name" value="Tail_sheath_C"/>
</dbReference>